<dbReference type="PANTHER" id="PTHR43194">
    <property type="entry name" value="HYDROLASE ALPHA/BETA FOLD FAMILY"/>
    <property type="match status" value="1"/>
</dbReference>
<dbReference type="RefSeq" id="WP_043408883.1">
    <property type="nucleotide sequence ID" value="NZ_CP092427.2"/>
</dbReference>
<name>A0A9X2Y9F4_9MYCO</name>
<dbReference type="Proteomes" id="UP001055159">
    <property type="component" value="Chromosome"/>
</dbReference>
<dbReference type="SUPFAM" id="SSF53474">
    <property type="entry name" value="alpha/beta-Hydrolases"/>
    <property type="match status" value="1"/>
</dbReference>
<reference evidence="2" key="1">
    <citation type="submission" date="2020-07" db="EMBL/GenBank/DDBJ databases">
        <authorList>
            <person name="Pettersson B.M.F."/>
            <person name="Behra P.R.K."/>
            <person name="Ramesh M."/>
            <person name="Das S."/>
            <person name="Dasgupta S."/>
            <person name="Kirsebom L.A."/>
        </authorList>
    </citation>
    <scope>NUCLEOTIDE SEQUENCE</scope>
    <source>
        <strain evidence="2">DSM 45406</strain>
    </source>
</reference>
<evidence type="ECO:0000313" key="5">
    <source>
        <dbReference type="Proteomes" id="UP001140272"/>
    </source>
</evidence>
<dbReference type="Proteomes" id="UP001140272">
    <property type="component" value="Unassembled WGS sequence"/>
</dbReference>
<feature type="domain" description="AB hydrolase-1" evidence="1">
    <location>
        <begin position="4"/>
        <end position="251"/>
    </location>
</feature>
<organism evidence="2 5">
    <name type="scientific">Mycolicibacterium rufum</name>
    <dbReference type="NCBI Taxonomy" id="318424"/>
    <lineage>
        <taxon>Bacteria</taxon>
        <taxon>Bacillati</taxon>
        <taxon>Actinomycetota</taxon>
        <taxon>Actinomycetes</taxon>
        <taxon>Mycobacteriales</taxon>
        <taxon>Mycobacteriaceae</taxon>
        <taxon>Mycolicibacterium</taxon>
    </lineage>
</organism>
<dbReference type="EMBL" id="CP092427">
    <property type="protein sequence ID" value="ULP39248.1"/>
    <property type="molecule type" value="Genomic_DNA"/>
</dbReference>
<dbReference type="PANTHER" id="PTHR43194:SF2">
    <property type="entry name" value="PEROXISOMAL MEMBRANE PROTEIN LPX1"/>
    <property type="match status" value="1"/>
</dbReference>
<dbReference type="InterPro" id="IPR029058">
    <property type="entry name" value="AB_hydrolase_fold"/>
</dbReference>
<dbReference type="AlphaFoldDB" id="A0A9X2Y9F4"/>
<dbReference type="InterPro" id="IPR000073">
    <property type="entry name" value="AB_hydrolase_1"/>
</dbReference>
<keyword evidence="4" id="KW-1185">Reference proteome</keyword>
<proteinExistence type="predicted"/>
<dbReference type="Gene3D" id="3.40.50.1820">
    <property type="entry name" value="alpha/beta hydrolase"/>
    <property type="match status" value="1"/>
</dbReference>
<evidence type="ECO:0000313" key="4">
    <source>
        <dbReference type="Proteomes" id="UP001055159"/>
    </source>
</evidence>
<evidence type="ECO:0000259" key="1">
    <source>
        <dbReference type="Pfam" id="PF12697"/>
    </source>
</evidence>
<accession>A0A9X2Y9F4</accession>
<dbReference type="InterPro" id="IPR050228">
    <property type="entry name" value="Carboxylesterase_BioH"/>
</dbReference>
<reference evidence="3" key="3">
    <citation type="submission" date="2022-08" db="EMBL/GenBank/DDBJ databases">
        <title>Whole genome sequencing of non-tuberculosis mycobacteria type-strains.</title>
        <authorList>
            <person name="Igarashi Y."/>
            <person name="Osugi A."/>
            <person name="Mitarai S."/>
        </authorList>
    </citation>
    <scope>NUCLEOTIDE SEQUENCE</scope>
    <source>
        <strain evidence="3">JCM 16372</strain>
    </source>
</reference>
<keyword evidence="2" id="KW-0378">Hydrolase</keyword>
<dbReference type="EMBL" id="JACKRN010000141">
    <property type="protein sequence ID" value="MCV7069734.1"/>
    <property type="molecule type" value="Genomic_DNA"/>
</dbReference>
<evidence type="ECO:0000313" key="2">
    <source>
        <dbReference type="EMBL" id="MCV7069734.1"/>
    </source>
</evidence>
<dbReference type="Pfam" id="PF12697">
    <property type="entry name" value="Abhydrolase_6"/>
    <property type="match status" value="1"/>
</dbReference>
<dbReference type="GO" id="GO:0016787">
    <property type="term" value="F:hydrolase activity"/>
    <property type="evidence" value="ECO:0007669"/>
    <property type="project" value="UniProtKB-KW"/>
</dbReference>
<evidence type="ECO:0000313" key="3">
    <source>
        <dbReference type="EMBL" id="ULP39248.1"/>
    </source>
</evidence>
<protein>
    <submittedName>
        <fullName evidence="2">Alpha/beta hydrolase</fullName>
    </submittedName>
</protein>
<gene>
    <name evidence="2" type="ORF">H7H73_03705</name>
    <name evidence="3" type="ORF">MJO55_13045</name>
</gene>
<sequence length="266" mass="28243">MTNIVFIHGLWVAHSAWEPWISYVAEQGHHAIAPAWPGELPTVEDTRREAAAQAGVGIDDLTAHYARLLEQFDTPPVVIGHSFGGLIAQKLLGENKAAAAVAIAPAPIKGVKPLPLPQLRSALPVLGNPLNRGRATGLSQGQWRYGFGNALTAAESDALWEQWSIPSPGKPLFEAATANLVRRSPAGVATGNATRGPLLIIGGTADHTVPLVAAKAAHALYRDSGAVTDFHEFDGRGHSLTIDHGWRDVADETLAWMARRGVVEVA</sequence>
<reference evidence="2" key="2">
    <citation type="journal article" date="2022" name="BMC Genomics">
        <title>Comparative genome analysis of mycobacteria focusing on tRNA and non-coding RNA.</title>
        <authorList>
            <person name="Behra P.R.K."/>
            <person name="Pettersson B.M.F."/>
            <person name="Ramesh M."/>
            <person name="Das S."/>
            <person name="Dasgupta S."/>
            <person name="Kirsebom L.A."/>
        </authorList>
    </citation>
    <scope>NUCLEOTIDE SEQUENCE</scope>
    <source>
        <strain evidence="2">DSM 45406</strain>
    </source>
</reference>